<dbReference type="EMBL" id="LAZR01060635">
    <property type="protein sequence ID" value="KKK65279.1"/>
    <property type="molecule type" value="Genomic_DNA"/>
</dbReference>
<name>A0A0F8ZFN5_9ZZZZ</name>
<gene>
    <name evidence="2" type="ORF">LCGC14_2975780</name>
</gene>
<evidence type="ECO:0000256" key="1">
    <source>
        <dbReference type="SAM" id="Phobius"/>
    </source>
</evidence>
<comment type="caution">
    <text evidence="2">The sequence shown here is derived from an EMBL/GenBank/DDBJ whole genome shotgun (WGS) entry which is preliminary data.</text>
</comment>
<accession>A0A0F8ZFN5</accession>
<keyword evidence="1" id="KW-1133">Transmembrane helix</keyword>
<evidence type="ECO:0000313" key="2">
    <source>
        <dbReference type="EMBL" id="KKK65279.1"/>
    </source>
</evidence>
<organism evidence="2">
    <name type="scientific">marine sediment metagenome</name>
    <dbReference type="NCBI Taxonomy" id="412755"/>
    <lineage>
        <taxon>unclassified sequences</taxon>
        <taxon>metagenomes</taxon>
        <taxon>ecological metagenomes</taxon>
    </lineage>
</organism>
<sequence>MDMRELVITLVIVGILFIVGVLIFSAVKNAGDNIIDPDILTQIYDT</sequence>
<dbReference type="AlphaFoldDB" id="A0A0F8ZFN5"/>
<protein>
    <submittedName>
        <fullName evidence="2">Uncharacterized protein</fullName>
    </submittedName>
</protein>
<keyword evidence="1" id="KW-0812">Transmembrane</keyword>
<proteinExistence type="predicted"/>
<feature type="transmembrane region" description="Helical" evidence="1">
    <location>
        <begin position="6"/>
        <end position="27"/>
    </location>
</feature>
<keyword evidence="1" id="KW-0472">Membrane</keyword>
<reference evidence="2" key="1">
    <citation type="journal article" date="2015" name="Nature">
        <title>Complex archaea that bridge the gap between prokaryotes and eukaryotes.</title>
        <authorList>
            <person name="Spang A."/>
            <person name="Saw J.H."/>
            <person name="Jorgensen S.L."/>
            <person name="Zaremba-Niedzwiedzka K."/>
            <person name="Martijn J."/>
            <person name="Lind A.E."/>
            <person name="van Eijk R."/>
            <person name="Schleper C."/>
            <person name="Guy L."/>
            <person name="Ettema T.J."/>
        </authorList>
    </citation>
    <scope>NUCLEOTIDE SEQUENCE</scope>
</reference>